<dbReference type="CDD" id="cd01097">
    <property type="entry name" value="Tetrahydromethanopterin_reductase"/>
    <property type="match status" value="1"/>
</dbReference>
<protein>
    <submittedName>
        <fullName evidence="3">Flavin-dependent oxidoreductase, luciferase family (Includes alkanesulfonate monooxygenase SsuD and methylene tetrahydromethanopterin reductase)</fullName>
    </submittedName>
</protein>
<sequence length="302" mass="31764">MRFGAHLPLIDFDGSGIPSLAGYVDAARDTGFSAISANDHLVFQRPWLDGIVALSTVVDRSADLTLATTVALPVVRGPVALAKAAAALDALSGGRFVLGVGAGSSAADYDAAGVPFEQRWPRFDEAVRVLRASLTDDPAPASDGSYGTPALEPRPARPIPIWIGSWGSAAGLRRVARLGDGWLASAYNTTPDQISAGRDVLHRALESAGRGARPFPIALATMWTYLTDSEAESRTRLDALARMLGRDPVALADQVLIGPAEACAAKLARYADAGVDTVFIWPVADPITQLRRFGTSVIPHLS</sequence>
<dbReference type="GO" id="GO:0004497">
    <property type="term" value="F:monooxygenase activity"/>
    <property type="evidence" value="ECO:0007669"/>
    <property type="project" value="UniProtKB-KW"/>
</dbReference>
<dbReference type="SUPFAM" id="SSF51679">
    <property type="entry name" value="Bacterial luciferase-like"/>
    <property type="match status" value="1"/>
</dbReference>
<dbReference type="PANTHER" id="PTHR43244">
    <property type="match status" value="1"/>
</dbReference>
<dbReference type="InterPro" id="IPR011251">
    <property type="entry name" value="Luciferase-like_dom"/>
</dbReference>
<dbReference type="PANTHER" id="PTHR43244:SF1">
    <property type="entry name" value="5,10-METHYLENETETRAHYDROMETHANOPTERIN REDUCTASE"/>
    <property type="match status" value="1"/>
</dbReference>
<dbReference type="Gene3D" id="3.20.20.30">
    <property type="entry name" value="Luciferase-like domain"/>
    <property type="match status" value="1"/>
</dbReference>
<dbReference type="AlphaFoldDB" id="A0A1H5PDK6"/>
<reference evidence="4" key="1">
    <citation type="submission" date="2016-10" db="EMBL/GenBank/DDBJ databases">
        <authorList>
            <person name="Varghese N."/>
            <person name="Submissions S."/>
        </authorList>
    </citation>
    <scope>NUCLEOTIDE SEQUENCE [LARGE SCALE GENOMIC DNA]</scope>
    <source>
        <strain evidence="4">DSM 45237</strain>
    </source>
</reference>
<evidence type="ECO:0000256" key="1">
    <source>
        <dbReference type="ARBA" id="ARBA00023002"/>
    </source>
</evidence>
<dbReference type="Proteomes" id="UP000181980">
    <property type="component" value="Unassembled WGS sequence"/>
</dbReference>
<dbReference type="InterPro" id="IPR050564">
    <property type="entry name" value="F420-G6PD/mer"/>
</dbReference>
<evidence type="ECO:0000313" key="4">
    <source>
        <dbReference type="Proteomes" id="UP000181980"/>
    </source>
</evidence>
<feature type="domain" description="Luciferase-like" evidence="2">
    <location>
        <begin position="19"/>
        <end position="276"/>
    </location>
</feature>
<dbReference type="OrthoDB" id="3773796at2"/>
<evidence type="ECO:0000313" key="3">
    <source>
        <dbReference type="EMBL" id="SEF11800.1"/>
    </source>
</evidence>
<dbReference type="InterPro" id="IPR036661">
    <property type="entry name" value="Luciferase-like_sf"/>
</dbReference>
<dbReference type="EMBL" id="FNUC01000004">
    <property type="protein sequence ID" value="SEF11800.1"/>
    <property type="molecule type" value="Genomic_DNA"/>
</dbReference>
<proteinExistence type="predicted"/>
<gene>
    <name evidence="3" type="ORF">SAMN04488561_4126</name>
</gene>
<accession>A0A1H5PDK6</accession>
<keyword evidence="1" id="KW-0560">Oxidoreductase</keyword>
<dbReference type="RefSeq" id="WP_069109884.1">
    <property type="nucleotide sequence ID" value="NZ_FNUC01000004.1"/>
</dbReference>
<evidence type="ECO:0000259" key="2">
    <source>
        <dbReference type="Pfam" id="PF00296"/>
    </source>
</evidence>
<organism evidence="3 4">
    <name type="scientific">Jiangella alba</name>
    <dbReference type="NCBI Taxonomy" id="561176"/>
    <lineage>
        <taxon>Bacteria</taxon>
        <taxon>Bacillati</taxon>
        <taxon>Actinomycetota</taxon>
        <taxon>Actinomycetes</taxon>
        <taxon>Jiangellales</taxon>
        <taxon>Jiangellaceae</taxon>
        <taxon>Jiangella</taxon>
    </lineage>
</organism>
<dbReference type="GO" id="GO:0016705">
    <property type="term" value="F:oxidoreductase activity, acting on paired donors, with incorporation or reduction of molecular oxygen"/>
    <property type="evidence" value="ECO:0007669"/>
    <property type="project" value="InterPro"/>
</dbReference>
<dbReference type="Pfam" id="PF00296">
    <property type="entry name" value="Bac_luciferase"/>
    <property type="match status" value="1"/>
</dbReference>
<keyword evidence="3" id="KW-0503">Monooxygenase</keyword>
<dbReference type="STRING" id="561176.SAMN04488561_4126"/>
<name>A0A1H5PDK6_9ACTN</name>
<keyword evidence="4" id="KW-1185">Reference proteome</keyword>